<name>A0A1I4G2W8_9ACTN</name>
<sequence>MLSHPLTDALTMRAEADNPEKPGDGIRHNH</sequence>
<dbReference type="EMBL" id="FOQY01000087">
    <property type="protein sequence ID" value="SFL23567.1"/>
    <property type="molecule type" value="Genomic_DNA"/>
</dbReference>
<evidence type="ECO:0000313" key="3">
    <source>
        <dbReference type="Proteomes" id="UP000199111"/>
    </source>
</evidence>
<accession>A0A1I4G2W8</accession>
<feature type="region of interest" description="Disordered" evidence="1">
    <location>
        <begin position="1"/>
        <end position="30"/>
    </location>
</feature>
<gene>
    <name evidence="2" type="ORF">SAMN05216275_1872</name>
</gene>
<proteinExistence type="predicted"/>
<evidence type="ECO:0000256" key="1">
    <source>
        <dbReference type="SAM" id="MobiDB-lite"/>
    </source>
</evidence>
<organism evidence="2 3">
    <name type="scientific">Streptosporangium canum</name>
    <dbReference type="NCBI Taxonomy" id="324952"/>
    <lineage>
        <taxon>Bacteria</taxon>
        <taxon>Bacillati</taxon>
        <taxon>Actinomycetota</taxon>
        <taxon>Actinomycetes</taxon>
        <taxon>Streptosporangiales</taxon>
        <taxon>Streptosporangiaceae</taxon>
        <taxon>Streptosporangium</taxon>
    </lineage>
</organism>
<keyword evidence="3" id="KW-1185">Reference proteome</keyword>
<reference evidence="3" key="1">
    <citation type="submission" date="2016-10" db="EMBL/GenBank/DDBJ databases">
        <authorList>
            <person name="Varghese N."/>
            <person name="Submissions S."/>
        </authorList>
    </citation>
    <scope>NUCLEOTIDE SEQUENCE [LARGE SCALE GENOMIC DNA]</scope>
    <source>
        <strain evidence="3">CGMCC 4.2126</strain>
    </source>
</reference>
<protein>
    <submittedName>
        <fullName evidence="2">Uncharacterized protein</fullName>
    </submittedName>
</protein>
<dbReference type="AlphaFoldDB" id="A0A1I4G2W8"/>
<evidence type="ECO:0000313" key="2">
    <source>
        <dbReference type="EMBL" id="SFL23567.1"/>
    </source>
</evidence>
<dbReference type="Proteomes" id="UP000199111">
    <property type="component" value="Unassembled WGS sequence"/>
</dbReference>
<feature type="compositionally biased region" description="Basic and acidic residues" evidence="1">
    <location>
        <begin position="14"/>
        <end position="30"/>
    </location>
</feature>